<evidence type="ECO:0000313" key="4">
    <source>
        <dbReference type="EMBL" id="EAX89044.1"/>
    </source>
</evidence>
<organism evidence="4 5">
    <name type="scientific">Trichomonas vaginalis (strain ATCC PRA-98 / G3)</name>
    <dbReference type="NCBI Taxonomy" id="412133"/>
    <lineage>
        <taxon>Eukaryota</taxon>
        <taxon>Metamonada</taxon>
        <taxon>Parabasalia</taxon>
        <taxon>Trichomonadida</taxon>
        <taxon>Trichomonadidae</taxon>
        <taxon>Trichomonas</taxon>
    </lineage>
</organism>
<dbReference type="SUPFAM" id="SSF48403">
    <property type="entry name" value="Ankyrin repeat"/>
    <property type="match status" value="2"/>
</dbReference>
<accession>A2G1C8</accession>
<dbReference type="PROSITE" id="PS50088">
    <property type="entry name" value="ANK_REPEAT"/>
    <property type="match status" value="5"/>
</dbReference>
<sequence length="742" mass="83035">MLRDVEIYEALRLDDLAYILTVRFEKPLLDLPKEDTPPGLMKQMTLVQAAAYFRAEKCFTYFFKRMKKVNISSDQIHLIHFAAAGGNINIISSILNRMDVINKQDADRNTPLHYAVNDNNFEVARYLLDCHANPNAQNSEGISPAHVAAINGNVAILRLLYDSGSSLKQINCMGWFPIFYAVKYGHSDAALFLVQKQCFDPSIESFFSLAQLATSYGMNDVVRTLINLGINTFQPNHNYWTIIHSAAASGNTELFIHMYNAFGPEPFYQTDRLQRNAAHIAAINGQLEIIKAIEGIGINMFNSKDKYGMTPFMLAVDCSNRHIIDYLMPKSDLSVTDKNGRTLLHIAVENNDIPLTGLFLENNFDPNVLDNKGRTPLFCAVEKSLRNPIVVLLLQHGCDPNIKSFDGNTIISCSVVKAPQLLQVLLAAGADIVATNSKGWNCLHFAAISSSISVFDQLLADQSAKLLLNQTTNNGETPFYLACMNGKTSIVINLLTKMAKILQKVTPDEGIDFRFINQADKKGNSPLMAAIQRGYSDIASNLLNNSEIDLNIQNDEGKTAFHIAVESWMNKTSIDISNITKVFVNMRDNQGLSPFLLASKLGNCELVAVLVTNPRIRCDLISNEGMNAANYAAHSMNRNLLMILKYSMRVDMTRKHFGVAPIDIIAAEQHVYSDEEEEPYEIKAVSDYSIYEEEEEFMYSDTEDSDPQNADVPDAMPMWLQNGDVFISRTRDNLFDNQENMK</sequence>
<dbReference type="VEuPathDB" id="TrichDB:TVAG_397510"/>
<evidence type="ECO:0000256" key="2">
    <source>
        <dbReference type="ARBA" id="ARBA00023043"/>
    </source>
</evidence>
<dbReference type="PANTHER" id="PTHR24198">
    <property type="entry name" value="ANKYRIN REPEAT AND PROTEIN KINASE DOMAIN-CONTAINING PROTEIN"/>
    <property type="match status" value="1"/>
</dbReference>
<dbReference type="Pfam" id="PF12796">
    <property type="entry name" value="Ank_2"/>
    <property type="match status" value="5"/>
</dbReference>
<dbReference type="Gene3D" id="1.25.40.20">
    <property type="entry name" value="Ankyrin repeat-containing domain"/>
    <property type="match status" value="4"/>
</dbReference>
<feature type="repeat" description="ANK" evidence="3">
    <location>
        <begin position="107"/>
        <end position="139"/>
    </location>
</feature>
<keyword evidence="2 3" id="KW-0040">ANK repeat</keyword>
<protein>
    <submittedName>
        <fullName evidence="4">Uncharacterized protein</fullName>
    </submittedName>
</protein>
<evidence type="ECO:0000256" key="1">
    <source>
        <dbReference type="ARBA" id="ARBA00022737"/>
    </source>
</evidence>
<dbReference type="EMBL" id="DS114240">
    <property type="protein sequence ID" value="EAX89044.1"/>
    <property type="molecule type" value="Genomic_DNA"/>
</dbReference>
<dbReference type="SMART" id="SM00248">
    <property type="entry name" value="ANK"/>
    <property type="match status" value="16"/>
</dbReference>
<dbReference type="InterPro" id="IPR002110">
    <property type="entry name" value="Ankyrin_rpt"/>
</dbReference>
<reference evidence="4" key="2">
    <citation type="journal article" date="2007" name="Science">
        <title>Draft genome sequence of the sexually transmitted pathogen Trichomonas vaginalis.</title>
        <authorList>
            <person name="Carlton J.M."/>
            <person name="Hirt R.P."/>
            <person name="Silva J.C."/>
            <person name="Delcher A.L."/>
            <person name="Schatz M."/>
            <person name="Zhao Q."/>
            <person name="Wortman J.R."/>
            <person name="Bidwell S.L."/>
            <person name="Alsmark U.C.M."/>
            <person name="Besteiro S."/>
            <person name="Sicheritz-Ponten T."/>
            <person name="Noel C.J."/>
            <person name="Dacks J.B."/>
            <person name="Foster P.G."/>
            <person name="Simillion C."/>
            <person name="Van de Peer Y."/>
            <person name="Miranda-Saavedra D."/>
            <person name="Barton G.J."/>
            <person name="Westrop G.D."/>
            <person name="Mueller S."/>
            <person name="Dessi D."/>
            <person name="Fiori P.L."/>
            <person name="Ren Q."/>
            <person name="Paulsen I."/>
            <person name="Zhang H."/>
            <person name="Bastida-Corcuera F.D."/>
            <person name="Simoes-Barbosa A."/>
            <person name="Brown M.T."/>
            <person name="Hayes R.D."/>
            <person name="Mukherjee M."/>
            <person name="Okumura C.Y."/>
            <person name="Schneider R."/>
            <person name="Smith A.J."/>
            <person name="Vanacova S."/>
            <person name="Villalvazo M."/>
            <person name="Haas B.J."/>
            <person name="Pertea M."/>
            <person name="Feldblyum T.V."/>
            <person name="Utterback T.R."/>
            <person name="Shu C.L."/>
            <person name="Osoegawa K."/>
            <person name="de Jong P.J."/>
            <person name="Hrdy I."/>
            <person name="Horvathova L."/>
            <person name="Zubacova Z."/>
            <person name="Dolezal P."/>
            <person name="Malik S.B."/>
            <person name="Logsdon J.M. Jr."/>
            <person name="Henze K."/>
            <person name="Gupta A."/>
            <person name="Wang C.C."/>
            <person name="Dunne R.L."/>
            <person name="Upcroft J.A."/>
            <person name="Upcroft P."/>
            <person name="White O."/>
            <person name="Salzberg S.L."/>
            <person name="Tang P."/>
            <person name="Chiu C.-H."/>
            <person name="Lee Y.-S."/>
            <person name="Embley T.M."/>
            <person name="Coombs G.H."/>
            <person name="Mottram J.C."/>
            <person name="Tachezy J."/>
            <person name="Fraser-Liggett C.M."/>
            <person name="Johnson P.J."/>
        </authorList>
    </citation>
    <scope>NUCLEOTIDE SEQUENCE [LARGE SCALE GENOMIC DNA]</scope>
    <source>
        <strain evidence="4">G3</strain>
    </source>
</reference>
<dbReference type="InterPro" id="IPR036770">
    <property type="entry name" value="Ankyrin_rpt-contain_sf"/>
</dbReference>
<dbReference type="STRING" id="5722.A2G1C8"/>
<keyword evidence="1" id="KW-0677">Repeat</keyword>
<gene>
    <name evidence="4" type="ORF">TVAG_397510</name>
</gene>
<dbReference type="PROSITE" id="PS50297">
    <property type="entry name" value="ANK_REP_REGION"/>
    <property type="match status" value="4"/>
</dbReference>
<dbReference type="RefSeq" id="XP_001301974.1">
    <property type="nucleotide sequence ID" value="XM_001301973.1"/>
</dbReference>
<keyword evidence="5" id="KW-1185">Reference proteome</keyword>
<dbReference type="InParanoid" id="A2G1C8"/>
<proteinExistence type="predicted"/>
<reference evidence="4" key="1">
    <citation type="submission" date="2006-10" db="EMBL/GenBank/DDBJ databases">
        <authorList>
            <person name="Amadeo P."/>
            <person name="Zhao Q."/>
            <person name="Wortman J."/>
            <person name="Fraser-Liggett C."/>
            <person name="Carlton J."/>
        </authorList>
    </citation>
    <scope>NUCLEOTIDE SEQUENCE</scope>
    <source>
        <strain evidence="4">G3</strain>
    </source>
</reference>
<feature type="repeat" description="ANK" evidence="3">
    <location>
        <begin position="522"/>
        <end position="555"/>
    </location>
</feature>
<dbReference type="SMR" id="A2G1C8"/>
<name>A2G1C8_TRIV3</name>
<dbReference type="eggNOG" id="KOG4177">
    <property type="taxonomic scope" value="Eukaryota"/>
</dbReference>
<dbReference type="VEuPathDB" id="TrichDB:TVAGG3_0760320"/>
<feature type="repeat" description="ANK" evidence="3">
    <location>
        <begin position="339"/>
        <end position="371"/>
    </location>
</feature>
<evidence type="ECO:0000313" key="5">
    <source>
        <dbReference type="Proteomes" id="UP000001542"/>
    </source>
</evidence>
<dbReference type="AlphaFoldDB" id="A2G1C8"/>
<dbReference type="OrthoDB" id="20872at2759"/>
<dbReference type="PANTHER" id="PTHR24198:SF165">
    <property type="entry name" value="ANKYRIN REPEAT-CONTAINING PROTEIN-RELATED"/>
    <property type="match status" value="1"/>
</dbReference>
<feature type="repeat" description="ANK" evidence="3">
    <location>
        <begin position="372"/>
        <end position="405"/>
    </location>
</feature>
<dbReference type="KEGG" id="tva:4746711"/>
<feature type="repeat" description="ANK" evidence="3">
    <location>
        <begin position="140"/>
        <end position="172"/>
    </location>
</feature>
<dbReference type="Proteomes" id="UP000001542">
    <property type="component" value="Unassembled WGS sequence"/>
</dbReference>
<evidence type="ECO:0000256" key="3">
    <source>
        <dbReference type="PROSITE-ProRule" id="PRU00023"/>
    </source>
</evidence>